<dbReference type="PANTHER" id="PTHR34135">
    <property type="entry name" value="LYSOZYME"/>
    <property type="match status" value="1"/>
</dbReference>
<dbReference type="InterPro" id="IPR002053">
    <property type="entry name" value="Glyco_hydro_25"/>
</dbReference>
<gene>
    <name evidence="4" type="ORF">DWY69_14190</name>
    <name evidence="3" type="ORF">DXC51_25485</name>
</gene>
<dbReference type="InterPro" id="IPR003646">
    <property type="entry name" value="SH3-like_bac-type"/>
</dbReference>
<dbReference type="InterPro" id="IPR038765">
    <property type="entry name" value="Papain-like_cys_pep_sf"/>
</dbReference>
<dbReference type="Gene3D" id="3.20.20.80">
    <property type="entry name" value="Glycosidases"/>
    <property type="match status" value="1"/>
</dbReference>
<dbReference type="EMBL" id="QVLU01000012">
    <property type="protein sequence ID" value="RGE70995.1"/>
    <property type="molecule type" value="Genomic_DNA"/>
</dbReference>
<dbReference type="EMBL" id="QVLV01000028">
    <property type="protein sequence ID" value="RGE56269.1"/>
    <property type="molecule type" value="Genomic_DNA"/>
</dbReference>
<comment type="caution">
    <text evidence="3">The sequence shown here is derived from an EMBL/GenBank/DDBJ whole genome shotgun (WGS) entry which is preliminary data.</text>
</comment>
<dbReference type="GO" id="GO:0003796">
    <property type="term" value="F:lysozyme activity"/>
    <property type="evidence" value="ECO:0007669"/>
    <property type="project" value="InterPro"/>
</dbReference>
<dbReference type="SUPFAM" id="SSF54001">
    <property type="entry name" value="Cysteine proteinases"/>
    <property type="match status" value="1"/>
</dbReference>
<dbReference type="OrthoDB" id="9783374at2"/>
<reference evidence="3 6" key="1">
    <citation type="submission" date="2018-08" db="EMBL/GenBank/DDBJ databases">
        <title>A genome reference for cultivated species of the human gut microbiota.</title>
        <authorList>
            <person name="Zou Y."/>
            <person name="Xue W."/>
            <person name="Luo G."/>
        </authorList>
    </citation>
    <scope>NUCLEOTIDE SEQUENCE [LARGE SCALE GENOMIC DNA]</scope>
    <source>
        <strain evidence="4 6">AF26-4BH</strain>
        <strain evidence="3">TF05-5AC</strain>
    </source>
</reference>
<name>A0A3E3HWS1_9FIRM</name>
<proteinExistence type="inferred from homology"/>
<accession>A0A3E3HWS1</accession>
<dbReference type="Pfam" id="PF08239">
    <property type="entry name" value="SH3_3"/>
    <property type="match status" value="2"/>
</dbReference>
<dbReference type="RefSeq" id="WP_025490978.1">
    <property type="nucleotide sequence ID" value="NZ_JBKVAZ010000037.1"/>
</dbReference>
<dbReference type="PROSITE" id="PS51904">
    <property type="entry name" value="GLYCOSYL_HYDROL_F25_2"/>
    <property type="match status" value="1"/>
</dbReference>
<dbReference type="Gene3D" id="3.90.1720.10">
    <property type="entry name" value="endopeptidase domain like (from Nostoc punctiforme)"/>
    <property type="match status" value="1"/>
</dbReference>
<sequence>MPNTTATAVTNANHLITSGVVYIYGLKYEPVTQSKINTLAAMYPNIYTPAIKKLALAKIGRTGIDCSGFVCHSYGIPHINSTQLKARMTHLYKVSDPQNLQNGMLIWRSGHIGIVEIDDTGEAWILEAKGTAEDLVKTKYTTRSKAFTYYGELAGIDYSAAKKYEPASRPQSPAIIRELIDISHHNTINLTLAATKYKDIIIRVGYRSYSSGALTLDKKFLSHVNEALKNHMNLGFYIYDQSINETEARQQADWLCEQIRPFPASYPIFIDSEYSNSNKNGRADNITKEQRTKNIVAFCERIRELGCIPGVYASDNWFKTMLIFDRLKNYQIWCARYSAKPPTIGHYDIWQYGSSFIPGSAAPIDVNHLYKEYLTPSKPEETAWNEVTATALNVRDKPSTAGNIIGLIHQYDKVNIYSLQNNWAKISPAENKWCSYSYLRSHKGHVVNCSKLNCRTTPVSGDISFILSRNNTVNILRQDAVSHWYYIEFNGHTGYVSNKYISL</sequence>
<dbReference type="GO" id="GO:0016052">
    <property type="term" value="P:carbohydrate catabolic process"/>
    <property type="evidence" value="ECO:0007669"/>
    <property type="project" value="TreeGrafter"/>
</dbReference>
<dbReference type="AlphaFoldDB" id="A0A3E3HWS1"/>
<comment type="similarity">
    <text evidence="1">Belongs to the glycosyl hydrolase 25 family.</text>
</comment>
<evidence type="ECO:0000256" key="1">
    <source>
        <dbReference type="ARBA" id="ARBA00010646"/>
    </source>
</evidence>
<feature type="domain" description="SH3b" evidence="2">
    <location>
        <begin position="382"/>
        <end position="443"/>
    </location>
</feature>
<dbReference type="Gene3D" id="2.30.30.40">
    <property type="entry name" value="SH3 Domains"/>
    <property type="match status" value="2"/>
</dbReference>
<keyword evidence="5" id="KW-1185">Reference proteome</keyword>
<organism evidence="3 5">
    <name type="scientific">Eisenbergiella massiliensis</name>
    <dbReference type="NCBI Taxonomy" id="1720294"/>
    <lineage>
        <taxon>Bacteria</taxon>
        <taxon>Bacillati</taxon>
        <taxon>Bacillota</taxon>
        <taxon>Clostridia</taxon>
        <taxon>Lachnospirales</taxon>
        <taxon>Lachnospiraceae</taxon>
        <taxon>Eisenbergiella</taxon>
    </lineage>
</organism>
<dbReference type="SMART" id="SM00287">
    <property type="entry name" value="SH3b"/>
    <property type="match status" value="2"/>
</dbReference>
<evidence type="ECO:0000313" key="5">
    <source>
        <dbReference type="Proteomes" id="UP000260812"/>
    </source>
</evidence>
<evidence type="ECO:0000313" key="3">
    <source>
        <dbReference type="EMBL" id="RGE56269.1"/>
    </source>
</evidence>
<evidence type="ECO:0000313" key="6">
    <source>
        <dbReference type="Proteomes" id="UP000261166"/>
    </source>
</evidence>
<dbReference type="GeneID" id="97990114"/>
<evidence type="ECO:0000259" key="2">
    <source>
        <dbReference type="PROSITE" id="PS51781"/>
    </source>
</evidence>
<dbReference type="PROSITE" id="PS51781">
    <property type="entry name" value="SH3B"/>
    <property type="match status" value="1"/>
</dbReference>
<dbReference type="Proteomes" id="UP000260812">
    <property type="component" value="Unassembled WGS sequence"/>
</dbReference>
<dbReference type="GO" id="GO:0009253">
    <property type="term" value="P:peptidoglycan catabolic process"/>
    <property type="evidence" value="ECO:0007669"/>
    <property type="project" value="InterPro"/>
</dbReference>
<dbReference type="InterPro" id="IPR017853">
    <property type="entry name" value="GH"/>
</dbReference>
<dbReference type="Pfam" id="PF01183">
    <property type="entry name" value="Glyco_hydro_25"/>
    <property type="match status" value="1"/>
</dbReference>
<evidence type="ECO:0000313" key="4">
    <source>
        <dbReference type="EMBL" id="RGE70995.1"/>
    </source>
</evidence>
<dbReference type="PANTHER" id="PTHR34135:SF2">
    <property type="entry name" value="LYSOZYME"/>
    <property type="match status" value="1"/>
</dbReference>
<dbReference type="SUPFAM" id="SSF51445">
    <property type="entry name" value="(Trans)glycosidases"/>
    <property type="match status" value="1"/>
</dbReference>
<dbReference type="Proteomes" id="UP000261166">
    <property type="component" value="Unassembled WGS sequence"/>
</dbReference>
<dbReference type="GO" id="GO:0016998">
    <property type="term" value="P:cell wall macromolecule catabolic process"/>
    <property type="evidence" value="ECO:0007669"/>
    <property type="project" value="InterPro"/>
</dbReference>
<protein>
    <recommendedName>
        <fullName evidence="2">SH3b domain-containing protein</fullName>
    </recommendedName>
</protein>